<organism evidence="1">
    <name type="scientific">marine sediment metagenome</name>
    <dbReference type="NCBI Taxonomy" id="412755"/>
    <lineage>
        <taxon>unclassified sequences</taxon>
        <taxon>metagenomes</taxon>
        <taxon>ecological metagenomes</taxon>
    </lineage>
</organism>
<protein>
    <submittedName>
        <fullName evidence="1">Uncharacterized protein</fullName>
    </submittedName>
</protein>
<dbReference type="EMBL" id="LAZR01001741">
    <property type="protein sequence ID" value="KKN39845.1"/>
    <property type="molecule type" value="Genomic_DNA"/>
</dbReference>
<sequence>MAKRKCGGNILCEVMNEQIGINLEWNSGRGEYKKGFHIYSSPDIDNYEEPYAELIKIDFCPFCGADLEGIRK</sequence>
<gene>
    <name evidence="1" type="ORF">LCGC14_0739570</name>
</gene>
<name>A0A0F9Q776_9ZZZZ</name>
<proteinExistence type="predicted"/>
<comment type="caution">
    <text evidence="1">The sequence shown here is derived from an EMBL/GenBank/DDBJ whole genome shotgun (WGS) entry which is preliminary data.</text>
</comment>
<reference evidence="1" key="1">
    <citation type="journal article" date="2015" name="Nature">
        <title>Complex archaea that bridge the gap between prokaryotes and eukaryotes.</title>
        <authorList>
            <person name="Spang A."/>
            <person name="Saw J.H."/>
            <person name="Jorgensen S.L."/>
            <person name="Zaremba-Niedzwiedzka K."/>
            <person name="Martijn J."/>
            <person name="Lind A.E."/>
            <person name="van Eijk R."/>
            <person name="Schleper C."/>
            <person name="Guy L."/>
            <person name="Ettema T.J."/>
        </authorList>
    </citation>
    <scope>NUCLEOTIDE SEQUENCE</scope>
</reference>
<evidence type="ECO:0000313" key="1">
    <source>
        <dbReference type="EMBL" id="KKN39845.1"/>
    </source>
</evidence>
<accession>A0A0F9Q776</accession>
<dbReference type="AlphaFoldDB" id="A0A0F9Q776"/>